<evidence type="ECO:0000313" key="2">
    <source>
        <dbReference type="EMBL" id="MDM7830383.1"/>
    </source>
</evidence>
<dbReference type="Pfam" id="PF01814">
    <property type="entry name" value="Hemerythrin"/>
    <property type="match status" value="1"/>
</dbReference>
<name>A0ABT7S433_9CELL</name>
<dbReference type="InterPro" id="IPR012312">
    <property type="entry name" value="Hemerythrin-like"/>
</dbReference>
<sequence>MTTADEPERVLGWGQQLIQVHDALRADLARVRESLGEPGVTLAPDVRLHCATFCQAVGEHHTREDAGMFPALAAAHPELRETLDGLAQDHVAIHSLLGRLETVLQTAGAGGATDDLRAEVDGLAALLVSHLAWEERALVAALDATPR</sequence>
<dbReference type="RefSeq" id="WP_289445301.1">
    <property type="nucleotide sequence ID" value="NZ_JAUCGR010000001.1"/>
</dbReference>
<gene>
    <name evidence="2" type="ORF">QRT05_03480</name>
</gene>
<accession>A0ABT7S433</accession>
<organism evidence="2 3">
    <name type="scientific">Cellulomonas edaphi</name>
    <dbReference type="NCBI Taxonomy" id="3053468"/>
    <lineage>
        <taxon>Bacteria</taxon>
        <taxon>Bacillati</taxon>
        <taxon>Actinomycetota</taxon>
        <taxon>Actinomycetes</taxon>
        <taxon>Micrococcales</taxon>
        <taxon>Cellulomonadaceae</taxon>
        <taxon>Cellulomonas</taxon>
    </lineage>
</organism>
<proteinExistence type="predicted"/>
<evidence type="ECO:0000313" key="3">
    <source>
        <dbReference type="Proteomes" id="UP001321453"/>
    </source>
</evidence>
<protein>
    <submittedName>
        <fullName evidence="2">Hemerythrin domain-containing protein</fullName>
    </submittedName>
</protein>
<evidence type="ECO:0000259" key="1">
    <source>
        <dbReference type="Pfam" id="PF01814"/>
    </source>
</evidence>
<reference evidence="2 3" key="1">
    <citation type="submission" date="2023-06" db="EMBL/GenBank/DDBJ databases">
        <title>Cellulomonas sp. MW9 Whole genome sequence.</title>
        <authorList>
            <person name="Park S."/>
        </authorList>
    </citation>
    <scope>NUCLEOTIDE SEQUENCE [LARGE SCALE GENOMIC DNA]</scope>
    <source>
        <strain evidence="2 3">MW9</strain>
    </source>
</reference>
<keyword evidence="3" id="KW-1185">Reference proteome</keyword>
<dbReference type="Gene3D" id="1.20.120.520">
    <property type="entry name" value="nmb1532 protein domain like"/>
    <property type="match status" value="1"/>
</dbReference>
<dbReference type="EMBL" id="JAUCGR010000001">
    <property type="protein sequence ID" value="MDM7830383.1"/>
    <property type="molecule type" value="Genomic_DNA"/>
</dbReference>
<feature type="domain" description="Hemerythrin-like" evidence="1">
    <location>
        <begin position="17"/>
        <end position="141"/>
    </location>
</feature>
<comment type="caution">
    <text evidence="2">The sequence shown here is derived from an EMBL/GenBank/DDBJ whole genome shotgun (WGS) entry which is preliminary data.</text>
</comment>
<dbReference type="Proteomes" id="UP001321453">
    <property type="component" value="Unassembled WGS sequence"/>
</dbReference>